<dbReference type="InterPro" id="IPR022104">
    <property type="entry name" value="DUF3644"/>
</dbReference>
<evidence type="ECO:0000259" key="2">
    <source>
        <dbReference type="Pfam" id="PF18740"/>
    </source>
</evidence>
<keyword evidence="4" id="KW-1185">Reference proteome</keyword>
<dbReference type="STRING" id="1393034.HMPREF3192_00745"/>
<dbReference type="Proteomes" id="UP000070675">
    <property type="component" value="Unassembled WGS sequence"/>
</dbReference>
<dbReference type="Pfam" id="PF18740">
    <property type="entry name" value="EC042_2821"/>
    <property type="match status" value="1"/>
</dbReference>
<sequence>MEYLGDTVNKINHVLTEEEKNTIERMLDKSQEAFIMAIEIYNRPSLKYRVEGFSFFICNAWELMAKAQVIKTLGYKKLSYTNKNGEQRTITLKKALALTITNKKSLMVKNLSDVITLRNTSTHFIVEEDNQIYLGLFQSCITNYERYMSMWHRRRIADIFPTNYLTLCINASIYGVKNITARYPDDVALALMSRKETISNNEEHYANKGYSCIVQQELVLSKKTKGTSKKVAFVPSEQADENVTVLKEYIDPKNSHPYSTTQCIVEINKRLRKNNVKIYVNNAE</sequence>
<name>A0A133XV76_9ACTN</name>
<feature type="domain" description="DUF3644" evidence="1">
    <location>
        <begin position="25"/>
        <end position="199"/>
    </location>
</feature>
<dbReference type="EMBL" id="LSCR01000011">
    <property type="protein sequence ID" value="KXB34848.1"/>
    <property type="molecule type" value="Genomic_DNA"/>
</dbReference>
<evidence type="ECO:0000259" key="1">
    <source>
        <dbReference type="Pfam" id="PF12358"/>
    </source>
</evidence>
<protein>
    <submittedName>
        <fullName evidence="3">Uncharacterized protein</fullName>
    </submittedName>
</protein>
<dbReference type="Pfam" id="PF12358">
    <property type="entry name" value="DUF3644"/>
    <property type="match status" value="1"/>
</dbReference>
<feature type="non-terminal residue" evidence="3">
    <location>
        <position position="284"/>
    </location>
</feature>
<comment type="caution">
    <text evidence="3">The sequence shown here is derived from an EMBL/GenBank/DDBJ whole genome shotgun (WGS) entry which is preliminary data.</text>
</comment>
<feature type="domain" description="EC042-2821-like Restriction Endonuclease-like" evidence="2">
    <location>
        <begin position="251"/>
        <end position="282"/>
    </location>
</feature>
<evidence type="ECO:0000313" key="3">
    <source>
        <dbReference type="EMBL" id="KXB34848.1"/>
    </source>
</evidence>
<gene>
    <name evidence="3" type="ORF">HMPREF3192_00745</name>
</gene>
<reference evidence="4" key="1">
    <citation type="submission" date="2016-01" db="EMBL/GenBank/DDBJ databases">
        <authorList>
            <person name="Mitreva M."/>
            <person name="Pepin K.H."/>
            <person name="Mihindukulasuriya K.A."/>
            <person name="Fulton R."/>
            <person name="Fronick C."/>
            <person name="O'Laughlin M."/>
            <person name="Miner T."/>
            <person name="Herter B."/>
            <person name="Rosa B.A."/>
            <person name="Cordes M."/>
            <person name="Tomlinson C."/>
            <person name="Wollam A."/>
            <person name="Palsikar V.B."/>
            <person name="Mardis E.R."/>
            <person name="Wilson R.K."/>
        </authorList>
    </citation>
    <scope>NUCLEOTIDE SEQUENCE [LARGE SCALE GENOMIC DNA]</scope>
    <source>
        <strain evidence="4">DNF00019</strain>
    </source>
</reference>
<accession>A0A133XV76</accession>
<evidence type="ECO:0000313" key="4">
    <source>
        <dbReference type="Proteomes" id="UP000070675"/>
    </source>
</evidence>
<proteinExistence type="predicted"/>
<dbReference type="InterPro" id="IPR049530">
    <property type="entry name" value="EC042_2821"/>
</dbReference>
<dbReference type="AlphaFoldDB" id="A0A133XV76"/>
<organism evidence="3 4">
    <name type="scientific">Atopobium deltae</name>
    <dbReference type="NCBI Taxonomy" id="1393034"/>
    <lineage>
        <taxon>Bacteria</taxon>
        <taxon>Bacillati</taxon>
        <taxon>Actinomycetota</taxon>
        <taxon>Coriobacteriia</taxon>
        <taxon>Coriobacteriales</taxon>
        <taxon>Atopobiaceae</taxon>
        <taxon>Atopobium</taxon>
    </lineage>
</organism>